<dbReference type="Proteomes" id="UP000494363">
    <property type="component" value="Unassembled WGS sequence"/>
</dbReference>
<accession>A0A6J5F6U9</accession>
<proteinExistence type="predicted"/>
<dbReference type="AlphaFoldDB" id="A0A6J5F6U9"/>
<gene>
    <name evidence="1" type="ORF">LMG29542_07986</name>
</gene>
<reference evidence="1 2" key="1">
    <citation type="submission" date="2020-04" db="EMBL/GenBank/DDBJ databases">
        <authorList>
            <person name="De Canck E."/>
        </authorList>
    </citation>
    <scope>NUCLEOTIDE SEQUENCE [LARGE SCALE GENOMIC DNA]</scope>
    <source>
        <strain evidence="1 2">LMG 29542</strain>
    </source>
</reference>
<organism evidence="1 2">
    <name type="scientific">Paraburkholderia humisilvae</name>
    <dbReference type="NCBI Taxonomy" id="627669"/>
    <lineage>
        <taxon>Bacteria</taxon>
        <taxon>Pseudomonadati</taxon>
        <taxon>Pseudomonadota</taxon>
        <taxon>Betaproteobacteria</taxon>
        <taxon>Burkholderiales</taxon>
        <taxon>Burkholderiaceae</taxon>
        <taxon>Paraburkholderia</taxon>
    </lineage>
</organism>
<sequence length="95" mass="10411">MSPAGTRFEISAAYRHLQHVCVCDAHWELSCVDLIDADWDGRAVRATAPGQGVNADWQRPTLCRAVHVEPLPYSAEGIVAPQLVVQARVADEHHA</sequence>
<evidence type="ECO:0000313" key="2">
    <source>
        <dbReference type="Proteomes" id="UP000494363"/>
    </source>
</evidence>
<dbReference type="EMBL" id="CADIKH010000139">
    <property type="protein sequence ID" value="CAB3774608.1"/>
    <property type="molecule type" value="Genomic_DNA"/>
</dbReference>
<name>A0A6J5F6U9_9BURK</name>
<keyword evidence="2" id="KW-1185">Reference proteome</keyword>
<protein>
    <submittedName>
        <fullName evidence="1">Uncharacterized protein</fullName>
    </submittedName>
</protein>
<evidence type="ECO:0000313" key="1">
    <source>
        <dbReference type="EMBL" id="CAB3774608.1"/>
    </source>
</evidence>